<name>A0A812XBI7_SYMPI</name>
<evidence type="ECO:0000313" key="4">
    <source>
        <dbReference type="EMBL" id="CAE7715673.1"/>
    </source>
</evidence>
<dbReference type="Gene3D" id="1.10.260.30">
    <property type="entry name" value="Signal recognition particle, SRP54 subunit, M-domain"/>
    <property type="match status" value="1"/>
</dbReference>
<proteinExistence type="predicted"/>
<dbReference type="InterPro" id="IPR032675">
    <property type="entry name" value="LRR_dom_sf"/>
</dbReference>
<accession>A0A812XBI7</accession>
<feature type="chain" id="PRO_5032910521" evidence="1">
    <location>
        <begin position="22"/>
        <end position="938"/>
    </location>
</feature>
<feature type="domain" description="Signal recognition particle SRP54 subunit M-domain" evidence="2">
    <location>
        <begin position="128"/>
        <end position="183"/>
    </location>
</feature>
<dbReference type="SUPFAM" id="SSF52058">
    <property type="entry name" value="L domain-like"/>
    <property type="match status" value="1"/>
</dbReference>
<feature type="signal peptide" evidence="1">
    <location>
        <begin position="1"/>
        <end position="21"/>
    </location>
</feature>
<comment type="caution">
    <text evidence="4">The sequence shown here is derived from an EMBL/GenBank/DDBJ whole genome shotgun (WGS) entry which is preliminary data.</text>
</comment>
<dbReference type="SUPFAM" id="SSF47446">
    <property type="entry name" value="Signal peptide-binding domain"/>
    <property type="match status" value="1"/>
</dbReference>
<dbReference type="InterPro" id="IPR004125">
    <property type="entry name" value="Signal_recog_particle_SRP54_M"/>
</dbReference>
<dbReference type="InterPro" id="IPR052941">
    <property type="entry name" value="StomDev_PlantInt_Reg"/>
</dbReference>
<protein>
    <submittedName>
        <fullName evidence="4">CEPR2 protein</fullName>
    </submittedName>
</protein>
<dbReference type="Pfam" id="PF08263">
    <property type="entry name" value="LRRNT_2"/>
    <property type="match status" value="1"/>
</dbReference>
<dbReference type="InterPro" id="IPR013210">
    <property type="entry name" value="LRR_N_plant-typ"/>
</dbReference>
<evidence type="ECO:0000259" key="3">
    <source>
        <dbReference type="Pfam" id="PF08263"/>
    </source>
</evidence>
<dbReference type="EMBL" id="CAJNIZ010045295">
    <property type="protein sequence ID" value="CAE7715673.1"/>
    <property type="molecule type" value="Genomic_DNA"/>
</dbReference>
<keyword evidence="5" id="KW-1185">Reference proteome</keyword>
<evidence type="ECO:0000256" key="1">
    <source>
        <dbReference type="SAM" id="SignalP"/>
    </source>
</evidence>
<dbReference type="OrthoDB" id="406235at2759"/>
<dbReference type="Proteomes" id="UP000649617">
    <property type="component" value="Unassembled WGS sequence"/>
</dbReference>
<dbReference type="GO" id="GO:0048500">
    <property type="term" value="C:signal recognition particle"/>
    <property type="evidence" value="ECO:0007669"/>
    <property type="project" value="InterPro"/>
</dbReference>
<sequence length="938" mass="104506">MVRRIRSIWLLLATVAPQMMWRSAFVASRTGVSCRDCKVYAVGGQELAPDWAQDAEKMPVSVPKVHEEPARIQTVLDKIISEMAVDAEEVVAERVAAGHMNFEDFVATSMVMMASPATAGPLARLPTGYEKIILAMTTEERRDPKLFKAPESNKRIARVAEEAGVDLQLAKTFLSDFGSIQQFFAKVQQGAEGGKGALRQSMDMAAEYLAEKPRRIRRVHENRNKMLKEAGRELRAKKVDPDCVQEPCLCIESPASYTESSRWGMGQMKLAVGALRSKTAALSAINISATSAELRPEIDKKHHSALQPSNKLSGNFMVLGKTGSVDVSTKVTNASGNWYVAGDSLAEVMDTLKCCGLALVGVGLGWCLTDAAFDALLEEAAGEDATSHRRKWALPKLLEVADLGEDLCGPHPEALKAAFKTLGAQSTCSKDRFKQIATGHDGGLTEVDVDDLFALCGAPSQRHVATNLLVDGLVDCPMLTMEQWRSQHQASSLSQVARSSLTEYRRNLKMSLHRHRVAMHVDKTKLSGPVLPTGVVNPTRQKVSRLILVDFSISFVAVQVILDGMKVKRILATVAFLKMQWGVEAAGGITQDEQLLISDGVWHRSQRKSITLETSCYYTTMEGMPYGCQYNRAYYPSYQNDYQRRAEKTALMEFYNSCGGDFWRTRDNWDGDLDPCWDYWYGVTCNEHGYVIKLELSDNRVRGPLPSALGSLTSLIKIDLSSTEPEYHLHPNEEMNRVEGSMPSMAMCFQLEEIEVSGNLILRLPDDLYLNADTLRSLSASRNNLRNLPNYLRRFQVLHTLELDNNMIEDEFPADFGQLSNIRIVHLQYNRLKGRLTEGIVPMTKIQVFDVSHNPELAGVIPEQVIVDWAEMSYLSILNTSISGYISSLCLDVPFCWKYMYDTHKDLTWATVADIPDIVGMTVDLAQTAFFDETFANR</sequence>
<evidence type="ECO:0000259" key="2">
    <source>
        <dbReference type="Pfam" id="PF02978"/>
    </source>
</evidence>
<dbReference type="AlphaFoldDB" id="A0A812XBI7"/>
<keyword evidence="1" id="KW-0732">Signal</keyword>
<evidence type="ECO:0000313" key="5">
    <source>
        <dbReference type="Proteomes" id="UP000649617"/>
    </source>
</evidence>
<dbReference type="InterPro" id="IPR036891">
    <property type="entry name" value="Signal_recog_part_SRP54_M_sf"/>
</dbReference>
<feature type="domain" description="Leucine-rich repeat-containing N-terminal plant-type" evidence="3">
    <location>
        <begin position="647"/>
        <end position="686"/>
    </location>
</feature>
<dbReference type="Gene3D" id="3.80.10.10">
    <property type="entry name" value="Ribonuclease Inhibitor"/>
    <property type="match status" value="1"/>
</dbReference>
<organism evidence="4 5">
    <name type="scientific">Symbiodinium pilosum</name>
    <name type="common">Dinoflagellate</name>
    <dbReference type="NCBI Taxonomy" id="2952"/>
    <lineage>
        <taxon>Eukaryota</taxon>
        <taxon>Sar</taxon>
        <taxon>Alveolata</taxon>
        <taxon>Dinophyceae</taxon>
        <taxon>Suessiales</taxon>
        <taxon>Symbiodiniaceae</taxon>
        <taxon>Symbiodinium</taxon>
    </lineage>
</organism>
<dbReference type="GO" id="GO:0006614">
    <property type="term" value="P:SRP-dependent cotranslational protein targeting to membrane"/>
    <property type="evidence" value="ECO:0007669"/>
    <property type="project" value="InterPro"/>
</dbReference>
<dbReference type="GO" id="GO:0008312">
    <property type="term" value="F:7S RNA binding"/>
    <property type="evidence" value="ECO:0007669"/>
    <property type="project" value="InterPro"/>
</dbReference>
<dbReference type="PANTHER" id="PTHR48004">
    <property type="entry name" value="OS01G0149700 PROTEIN"/>
    <property type="match status" value="1"/>
</dbReference>
<dbReference type="Pfam" id="PF02978">
    <property type="entry name" value="SRP_SPB"/>
    <property type="match status" value="1"/>
</dbReference>
<gene>
    <name evidence="4" type="primary">CEPR2</name>
    <name evidence="4" type="ORF">SPIL2461_LOCUS20328</name>
</gene>
<reference evidence="4" key="1">
    <citation type="submission" date="2021-02" db="EMBL/GenBank/DDBJ databases">
        <authorList>
            <person name="Dougan E. K."/>
            <person name="Rhodes N."/>
            <person name="Thang M."/>
            <person name="Chan C."/>
        </authorList>
    </citation>
    <scope>NUCLEOTIDE SEQUENCE</scope>
</reference>
<dbReference type="PANTHER" id="PTHR48004:SF59">
    <property type="entry name" value="LEUCINE-RICH REPEAT-CONTAINING N-TERMINAL PLANT-TYPE DOMAIN-CONTAINING PROTEIN"/>
    <property type="match status" value="1"/>
</dbReference>